<dbReference type="EMBL" id="BMHC01000001">
    <property type="protein sequence ID" value="GGI19849.1"/>
    <property type="molecule type" value="Genomic_DNA"/>
</dbReference>
<accession>A0AA87W365</accession>
<protein>
    <submittedName>
        <fullName evidence="2">Uncharacterized protein</fullName>
    </submittedName>
</protein>
<evidence type="ECO:0000313" key="3">
    <source>
        <dbReference type="Proteomes" id="UP000625079"/>
    </source>
</evidence>
<feature type="transmembrane region" description="Helical" evidence="1">
    <location>
        <begin position="196"/>
        <end position="212"/>
    </location>
</feature>
<gene>
    <name evidence="2" type="ORF">GCM10010987_06410</name>
</gene>
<sequence>MIVQATGLTRARLRAPRVAAVAGILFSVLLLAVFWLMRRSVPADPLEPGAWLHGGTGNVALALNLVPFAGVAFLWFVGFLRDRLGTREDQFFATIFFGSAVLLLAMLFAAAAVIGAVILAFHAAPNVLINSATFHFGRGLAYGMVNIYLVKTASVFMMTTSTIALYTGLTPRWLAYGGYAVAAILLIGSYYIDWSLVVFPFWVLLVSINIWLKKDEREVRS</sequence>
<evidence type="ECO:0000256" key="1">
    <source>
        <dbReference type="SAM" id="Phobius"/>
    </source>
</evidence>
<organism evidence="2 3">
    <name type="scientific">Bradyrhizobium guangdongense</name>
    <dbReference type="NCBI Taxonomy" id="1325090"/>
    <lineage>
        <taxon>Bacteria</taxon>
        <taxon>Pseudomonadati</taxon>
        <taxon>Pseudomonadota</taxon>
        <taxon>Alphaproteobacteria</taxon>
        <taxon>Hyphomicrobiales</taxon>
        <taxon>Nitrobacteraceae</taxon>
        <taxon>Bradyrhizobium</taxon>
    </lineage>
</organism>
<feature type="transmembrane region" description="Helical" evidence="1">
    <location>
        <begin position="18"/>
        <end position="37"/>
    </location>
</feature>
<feature type="transmembrane region" description="Helical" evidence="1">
    <location>
        <begin position="173"/>
        <end position="190"/>
    </location>
</feature>
<feature type="transmembrane region" description="Helical" evidence="1">
    <location>
        <begin position="57"/>
        <end position="79"/>
    </location>
</feature>
<keyword evidence="1" id="KW-0472">Membrane</keyword>
<proteinExistence type="predicted"/>
<feature type="transmembrane region" description="Helical" evidence="1">
    <location>
        <begin position="91"/>
        <end position="121"/>
    </location>
</feature>
<keyword evidence="1" id="KW-0812">Transmembrane</keyword>
<reference evidence="2" key="2">
    <citation type="submission" date="2022-12" db="EMBL/GenBank/DDBJ databases">
        <authorList>
            <person name="Sun Q."/>
            <person name="Zhou Y."/>
        </authorList>
    </citation>
    <scope>NUCLEOTIDE SEQUENCE</scope>
    <source>
        <strain evidence="2">CGMCC 1.15034</strain>
    </source>
</reference>
<reference evidence="2" key="1">
    <citation type="journal article" date="2014" name="Int. J. Syst. Evol. Microbiol.">
        <title>Complete genome sequence of Corynebacterium casei LMG S-19264T (=DSM 44701T), isolated from a smear-ripened cheese.</title>
        <authorList>
            <consortium name="US DOE Joint Genome Institute (JGI-PGF)"/>
            <person name="Walter F."/>
            <person name="Albersmeier A."/>
            <person name="Kalinowski J."/>
            <person name="Ruckert C."/>
        </authorList>
    </citation>
    <scope>NUCLEOTIDE SEQUENCE</scope>
    <source>
        <strain evidence="2">CGMCC 1.15034</strain>
    </source>
</reference>
<name>A0AA87W365_9BRAD</name>
<evidence type="ECO:0000313" key="2">
    <source>
        <dbReference type="EMBL" id="GGI19849.1"/>
    </source>
</evidence>
<dbReference type="AlphaFoldDB" id="A0AA87W365"/>
<dbReference type="Proteomes" id="UP000625079">
    <property type="component" value="Unassembled WGS sequence"/>
</dbReference>
<keyword evidence="1" id="KW-1133">Transmembrane helix</keyword>
<comment type="caution">
    <text evidence="2">The sequence shown here is derived from an EMBL/GenBank/DDBJ whole genome shotgun (WGS) entry which is preliminary data.</text>
</comment>